<accession>V6TT99</accession>
<dbReference type="AlphaFoldDB" id="V6TT99"/>
<sequence length="146" mass="16363">VINKDVKNFVQNIHLNKQVADITDDELHIIAVALPPSNLQSVTFDYSQSAEYVTPNNSILGLNLKGNDLDLSVETVQRLEKLLQHTSLCYMGIDAKLPTDKRIESAGQPGDSDIFRSILEENRQRIESLEKPYLYEPASGVPVKKK</sequence>
<comment type="caution">
    <text evidence="1">The sequence shown here is derived from an EMBL/GenBank/DDBJ whole genome shotgun (WGS) entry which is preliminary data.</text>
</comment>
<dbReference type="VEuPathDB" id="GiardiaDB:DHA2_153373"/>
<reference evidence="1 2" key="2">
    <citation type="journal article" date="2013" name="Genome Biol. Evol.">
        <title>Genome sequencing of Giardia lamblia genotypes A2 and B isolates (DH and GS) and comparative analysis with the genomes of genotypes A1 and E (WB and Pig).</title>
        <authorList>
            <person name="Adam R.D."/>
            <person name="Dahlstrom E.W."/>
            <person name="Martens C.A."/>
            <person name="Bruno D.P."/>
            <person name="Barbian K.D."/>
            <person name="Ricklefs S.M."/>
            <person name="Hernandez M.M."/>
            <person name="Narla N.P."/>
            <person name="Patel R.B."/>
            <person name="Porcella S.F."/>
            <person name="Nash T.E."/>
        </authorList>
    </citation>
    <scope>NUCLEOTIDE SEQUENCE [LARGE SCALE GENOMIC DNA]</scope>
    <source>
        <strain evidence="1 2">GS</strain>
    </source>
</reference>
<gene>
    <name evidence="1" type="ORF">GSB_153188</name>
</gene>
<dbReference type="Proteomes" id="UP000018040">
    <property type="component" value="Unassembled WGS sequence"/>
</dbReference>
<dbReference type="VEuPathDB" id="GiardiaDB:QR46_2772"/>
<evidence type="ECO:0000313" key="2">
    <source>
        <dbReference type="Proteomes" id="UP000018040"/>
    </source>
</evidence>
<dbReference type="VEuPathDB" id="GiardiaDB:GL50803_002548"/>
<organism evidence="1 2">
    <name type="scientific">Giardia intestinalis</name>
    <name type="common">Giardia lamblia</name>
    <dbReference type="NCBI Taxonomy" id="5741"/>
    <lineage>
        <taxon>Eukaryota</taxon>
        <taxon>Metamonada</taxon>
        <taxon>Diplomonadida</taxon>
        <taxon>Hexamitidae</taxon>
        <taxon>Giardiinae</taxon>
        <taxon>Giardia</taxon>
    </lineage>
</organism>
<feature type="non-terminal residue" evidence="1">
    <location>
        <position position="1"/>
    </location>
</feature>
<protein>
    <submittedName>
        <fullName evidence="1">Uncharacterized protein</fullName>
    </submittedName>
</protein>
<dbReference type="EMBL" id="AHHH01000093">
    <property type="protein sequence ID" value="ESU42188.1"/>
    <property type="molecule type" value="Genomic_DNA"/>
</dbReference>
<dbReference type="VEuPathDB" id="GiardiaDB:GL50581_3840"/>
<name>V6TT99_GIAIN</name>
<proteinExistence type="predicted"/>
<reference evidence="2" key="1">
    <citation type="submission" date="2012-02" db="EMBL/GenBank/DDBJ databases">
        <title>Genome sequencing of Giardia lamblia Genotypes A2 and B isolates (DH and GS) and comparative analysis with the genomes of Genotypes A1 and E (WB and Pig).</title>
        <authorList>
            <person name="Adam R."/>
            <person name="Dahlstrom E."/>
            <person name="Martens C."/>
            <person name="Bruno D."/>
            <person name="Barbian K."/>
            <person name="Porcella S.F."/>
            <person name="Nash T."/>
        </authorList>
    </citation>
    <scope>NUCLEOTIDE SEQUENCE</scope>
    <source>
        <strain evidence="2">GS</strain>
    </source>
</reference>
<evidence type="ECO:0000313" key="1">
    <source>
        <dbReference type="EMBL" id="ESU42188.1"/>
    </source>
</evidence>